<dbReference type="GO" id="GO:0004534">
    <property type="term" value="F:5'-3' RNA exonuclease activity"/>
    <property type="evidence" value="ECO:0007669"/>
    <property type="project" value="UniProtKB-UniRule"/>
</dbReference>
<dbReference type="InterPro" id="IPR036866">
    <property type="entry name" value="RibonucZ/Hydroxyglut_hydro"/>
</dbReference>
<evidence type="ECO:0000256" key="6">
    <source>
        <dbReference type="ARBA" id="ARBA00022759"/>
    </source>
</evidence>
<dbReference type="GO" id="GO:0003723">
    <property type="term" value="F:RNA binding"/>
    <property type="evidence" value="ECO:0007669"/>
    <property type="project" value="UniProtKB-UniRule"/>
</dbReference>
<keyword evidence="3 11" id="KW-0963">Cytoplasm</keyword>
<dbReference type="GO" id="GO:0005737">
    <property type="term" value="C:cytoplasm"/>
    <property type="evidence" value="ECO:0007669"/>
    <property type="project" value="UniProtKB-SubCell"/>
</dbReference>
<dbReference type="Gene3D" id="3.10.20.580">
    <property type="match status" value="1"/>
</dbReference>
<keyword evidence="7 11" id="KW-0378">Hydrolase</keyword>
<proteinExistence type="inferred from homology"/>
<evidence type="ECO:0000256" key="7">
    <source>
        <dbReference type="ARBA" id="ARBA00022801"/>
    </source>
</evidence>
<dbReference type="NCBIfam" id="TIGR00649">
    <property type="entry name" value="MG423"/>
    <property type="match status" value="1"/>
</dbReference>
<feature type="compositionally biased region" description="Polar residues" evidence="12">
    <location>
        <begin position="12"/>
        <end position="24"/>
    </location>
</feature>
<comment type="similarity">
    <text evidence="11">Belongs to the metallo-beta-lactamase superfamily. RNA-metabolizing metallo-beta-lactamase-like family. Bacterial RNase J subfamily.</text>
</comment>
<evidence type="ECO:0000256" key="4">
    <source>
        <dbReference type="ARBA" id="ARBA00022722"/>
    </source>
</evidence>
<dbReference type="InterPro" id="IPR055132">
    <property type="entry name" value="RNase_J_b_CASP"/>
</dbReference>
<dbReference type="Pfam" id="PF00753">
    <property type="entry name" value="Lactamase_B"/>
    <property type="match status" value="1"/>
</dbReference>
<comment type="cofactor">
    <cofactor evidence="1">
        <name>Zn(2+)</name>
        <dbReference type="ChEBI" id="CHEBI:29105"/>
    </cofactor>
</comment>
<keyword evidence="11" id="KW-0698">rRNA processing</keyword>
<dbReference type="GO" id="GO:0008270">
    <property type="term" value="F:zinc ion binding"/>
    <property type="evidence" value="ECO:0007669"/>
    <property type="project" value="InterPro"/>
</dbReference>
<comment type="caution">
    <text evidence="14">The sequence shown here is derived from an EMBL/GenBank/DDBJ whole genome shotgun (WGS) entry which is preliminary data.</text>
</comment>
<feature type="domain" description="Metallo-beta-lactamase" evidence="13">
    <location>
        <begin position="124"/>
        <end position="318"/>
    </location>
</feature>
<name>A0A923NBX5_9FIRM</name>
<organism evidence="14 15">
    <name type="scientific">Lentihominibacter faecis</name>
    <dbReference type="NCBI Taxonomy" id="2764712"/>
    <lineage>
        <taxon>Bacteria</taxon>
        <taxon>Bacillati</taxon>
        <taxon>Bacillota</taxon>
        <taxon>Clostridia</taxon>
        <taxon>Peptostreptococcales</taxon>
        <taxon>Anaerovoracaceae</taxon>
        <taxon>Lentihominibacter</taxon>
    </lineage>
</organism>
<keyword evidence="15" id="KW-1185">Reference proteome</keyword>
<dbReference type="Pfam" id="PF17770">
    <property type="entry name" value="RNase_J_C"/>
    <property type="match status" value="1"/>
</dbReference>
<dbReference type="InterPro" id="IPR042173">
    <property type="entry name" value="RNase_J_2"/>
</dbReference>
<evidence type="ECO:0000313" key="14">
    <source>
        <dbReference type="EMBL" id="MBC5999208.1"/>
    </source>
</evidence>
<evidence type="ECO:0000256" key="3">
    <source>
        <dbReference type="ARBA" id="ARBA00022490"/>
    </source>
</evidence>
<protein>
    <recommendedName>
        <fullName evidence="11">Ribonuclease J</fullName>
        <shortName evidence="11">RNase J</shortName>
        <ecNumber evidence="11">3.1.-.-</ecNumber>
    </recommendedName>
</protein>
<dbReference type="InterPro" id="IPR001279">
    <property type="entry name" value="Metallo-B-lactamas"/>
</dbReference>
<evidence type="ECO:0000256" key="9">
    <source>
        <dbReference type="ARBA" id="ARBA00022839"/>
    </source>
</evidence>
<evidence type="ECO:0000313" key="15">
    <source>
        <dbReference type="Proteomes" id="UP000644115"/>
    </source>
</evidence>
<dbReference type="InterPro" id="IPR041636">
    <property type="entry name" value="RNase_J_C"/>
</dbReference>
<accession>A0A923NBX5</accession>
<dbReference type="InterPro" id="IPR011108">
    <property type="entry name" value="RMMBL"/>
</dbReference>
<keyword evidence="5" id="KW-0479">Metal-binding</keyword>
<gene>
    <name evidence="11" type="primary">rnj</name>
    <name evidence="14" type="ORF">H8876_04260</name>
</gene>
<evidence type="ECO:0000256" key="10">
    <source>
        <dbReference type="ARBA" id="ARBA00022884"/>
    </source>
</evidence>
<dbReference type="InterPro" id="IPR004613">
    <property type="entry name" value="RNase_J"/>
</dbReference>
<keyword evidence="6 11" id="KW-0255">Endonuclease</keyword>
<comment type="subcellular location">
    <subcellularLocation>
        <location evidence="2 11">Cytoplasm</location>
    </subcellularLocation>
</comment>
<dbReference type="Pfam" id="PF07521">
    <property type="entry name" value="RMMBL"/>
    <property type="match status" value="1"/>
</dbReference>
<keyword evidence="4 11" id="KW-0540">Nuclease</keyword>
<evidence type="ECO:0000256" key="12">
    <source>
        <dbReference type="SAM" id="MobiDB-lite"/>
    </source>
</evidence>
<feature type="region of interest" description="Disordered" evidence="12">
    <location>
        <begin position="1"/>
        <end position="108"/>
    </location>
</feature>
<feature type="compositionally biased region" description="Low complexity" evidence="12">
    <location>
        <begin position="60"/>
        <end position="101"/>
    </location>
</feature>
<dbReference type="GO" id="GO:0006364">
    <property type="term" value="P:rRNA processing"/>
    <property type="evidence" value="ECO:0007669"/>
    <property type="project" value="UniProtKB-UniRule"/>
</dbReference>
<dbReference type="InterPro" id="IPR030854">
    <property type="entry name" value="RNase_J_bac"/>
</dbReference>
<keyword evidence="8" id="KW-0862">Zinc</keyword>
<dbReference type="FunFam" id="3.10.20.580:FF:000001">
    <property type="entry name" value="Ribonuclease J"/>
    <property type="match status" value="1"/>
</dbReference>
<sequence>MTSRKPAKPAGKNTSSRSGSGQKNTGRKASAGNRTGGGKQGTNRKTASARSGSSAKNHAGRSGAGKAAPGKSASGKAAEAVKTAGRTSKAAGSAGARGAASRGRRKKAAPAVKIIPLGGLHEIGKNMTALEYEDEIIIVDCGLSFPDDDMFGIDKVIPDFSYLEKNSKKIKGLIITHGHEDHIGGVPYLLKVINVPIYGTRFPLGLIENKLKEHGMKARMHTVKAGQTFKLGKHFSVEALRITHSIADSICLSITTPAGKIFHTGDFKIDYTPVDGDPIDFARLAQIGSEGVLLMMADSTNVLRQGYTASERVVGKTLGNIFRGCNSRIIIATFSSNVHRIQKIVDLAKECGRKVAVSGRSMVNVVELATELGYMKIPSNMLVDLNKAKNVPDKEMVIITTGSQGEPMSALARMASSEHKAIKIKRGDRVILSSSPVPGNELTVANVVNKLVEKGAEVIYSDIADIHVSGHACQEELKLMHSLIRPKFFMPVHGEYRHLQTHADLAHTLGMPKDNVFLLSNGDCLTVSEDNAVKTEKVAEAEGIMVDGLGVGDVGNIVLRDRRLLSESGLIILVAAIDRYSNRIASGPDIISRGFVYVRENEDLIDEACRKAEEILEECIAKDMKDWNGMKTAVREGLRKFIYAKTKRSPVILPIFLEV</sequence>
<evidence type="ECO:0000256" key="8">
    <source>
        <dbReference type="ARBA" id="ARBA00022833"/>
    </source>
</evidence>
<dbReference type="InterPro" id="IPR001587">
    <property type="entry name" value="RNase_J_CS"/>
</dbReference>
<dbReference type="Proteomes" id="UP000644115">
    <property type="component" value="Unassembled WGS sequence"/>
</dbReference>
<feature type="binding site" evidence="11">
    <location>
        <begin position="467"/>
        <end position="471"/>
    </location>
    <ligand>
        <name>substrate</name>
    </ligand>
</feature>
<feature type="compositionally biased region" description="Polar residues" evidence="12">
    <location>
        <begin position="41"/>
        <end position="56"/>
    </location>
</feature>
<dbReference type="CDD" id="cd07714">
    <property type="entry name" value="RNaseJ_MBL-fold"/>
    <property type="match status" value="1"/>
</dbReference>
<reference evidence="14" key="1">
    <citation type="submission" date="2020-08" db="EMBL/GenBank/DDBJ databases">
        <authorList>
            <person name="Liu C."/>
            <person name="Sun Q."/>
        </authorList>
    </citation>
    <scope>NUCLEOTIDE SEQUENCE</scope>
    <source>
        <strain evidence="14">BX16</strain>
    </source>
</reference>
<dbReference type="Pfam" id="PF22505">
    <property type="entry name" value="RNase_J_b_CASP"/>
    <property type="match status" value="1"/>
</dbReference>
<comment type="function">
    <text evidence="11">An RNase that has 5'-3' exonuclease and possibly endonuclease activity. Involved in maturation of rRNA and in some organisms also mRNA maturation and/or decay.</text>
</comment>
<dbReference type="GO" id="GO:0004521">
    <property type="term" value="F:RNA endonuclease activity"/>
    <property type="evidence" value="ECO:0007669"/>
    <property type="project" value="UniProtKB-UniRule"/>
</dbReference>
<keyword evidence="10 11" id="KW-0694">RNA-binding</keyword>
<dbReference type="PANTHER" id="PTHR43694">
    <property type="entry name" value="RIBONUCLEASE J"/>
    <property type="match status" value="1"/>
</dbReference>
<dbReference type="EMBL" id="JACRWC010000055">
    <property type="protein sequence ID" value="MBC5999208.1"/>
    <property type="molecule type" value="Genomic_DNA"/>
</dbReference>
<dbReference type="SMART" id="SM00849">
    <property type="entry name" value="Lactamase_B"/>
    <property type="match status" value="1"/>
</dbReference>
<dbReference type="AlphaFoldDB" id="A0A923NBX5"/>
<dbReference type="Gene3D" id="3.60.15.10">
    <property type="entry name" value="Ribonuclease Z/Hydroxyacylglutathione hydrolase-like"/>
    <property type="match status" value="1"/>
</dbReference>
<evidence type="ECO:0000256" key="5">
    <source>
        <dbReference type="ARBA" id="ARBA00022723"/>
    </source>
</evidence>
<dbReference type="Gene3D" id="3.40.50.10710">
    <property type="entry name" value="Metallo-hydrolase/oxidoreductase"/>
    <property type="match status" value="1"/>
</dbReference>
<evidence type="ECO:0000256" key="2">
    <source>
        <dbReference type="ARBA" id="ARBA00004496"/>
    </source>
</evidence>
<dbReference type="HAMAP" id="MF_01491">
    <property type="entry name" value="RNase_J_bact"/>
    <property type="match status" value="1"/>
</dbReference>
<dbReference type="PROSITE" id="PS01292">
    <property type="entry name" value="UPF0036"/>
    <property type="match status" value="1"/>
</dbReference>
<dbReference type="SUPFAM" id="SSF56281">
    <property type="entry name" value="Metallo-hydrolase/oxidoreductase"/>
    <property type="match status" value="1"/>
</dbReference>
<keyword evidence="9 11" id="KW-0269">Exonuclease</keyword>
<comment type="subunit">
    <text evidence="11">Homodimer, may be a subunit of the RNA degradosome.</text>
</comment>
<evidence type="ECO:0000256" key="11">
    <source>
        <dbReference type="HAMAP-Rule" id="MF_01491"/>
    </source>
</evidence>
<dbReference type="EC" id="3.1.-.-" evidence="11"/>
<dbReference type="PANTHER" id="PTHR43694:SF1">
    <property type="entry name" value="RIBONUCLEASE J"/>
    <property type="match status" value="1"/>
</dbReference>
<evidence type="ECO:0000259" key="13">
    <source>
        <dbReference type="SMART" id="SM00849"/>
    </source>
</evidence>
<evidence type="ECO:0000256" key="1">
    <source>
        <dbReference type="ARBA" id="ARBA00001947"/>
    </source>
</evidence>